<evidence type="ECO:0000313" key="3">
    <source>
        <dbReference type="Proteomes" id="UP000034078"/>
    </source>
</evidence>
<dbReference type="EMBL" id="LCKO01000009">
    <property type="protein sequence ID" value="KKT99616.1"/>
    <property type="molecule type" value="Genomic_DNA"/>
</dbReference>
<dbReference type="Pfam" id="PF12836">
    <property type="entry name" value="HHH_3"/>
    <property type="match status" value="1"/>
</dbReference>
<dbReference type="Proteomes" id="UP000034078">
    <property type="component" value="Unassembled WGS sequence"/>
</dbReference>
<dbReference type="Pfam" id="PF10531">
    <property type="entry name" value="SLBB"/>
    <property type="match status" value="1"/>
</dbReference>
<dbReference type="Gene3D" id="3.10.560.10">
    <property type="entry name" value="Outer membrane lipoprotein wza domain like"/>
    <property type="match status" value="1"/>
</dbReference>
<dbReference type="SUPFAM" id="SSF81585">
    <property type="entry name" value="PsbU/PolX domain-like"/>
    <property type="match status" value="1"/>
</dbReference>
<name>A0A837IKA6_9BACT</name>
<comment type="caution">
    <text evidence="2">The sequence shown here is derived from an EMBL/GenBank/DDBJ whole genome shotgun (WGS) entry which is preliminary data.</text>
</comment>
<dbReference type="AlphaFoldDB" id="A0A837IKA6"/>
<protein>
    <submittedName>
        <fullName evidence="2">Late competence protein comEA</fullName>
    </submittedName>
</protein>
<evidence type="ECO:0000259" key="1">
    <source>
        <dbReference type="Pfam" id="PF10531"/>
    </source>
</evidence>
<organism evidence="2 3">
    <name type="scientific">Candidatus Collierbacteria bacterium GW2011_GWB2_45_17</name>
    <dbReference type="NCBI Taxonomy" id="1618388"/>
    <lineage>
        <taxon>Bacteria</taxon>
        <taxon>Candidatus Collieribacteriota</taxon>
    </lineage>
</organism>
<proteinExistence type="predicted"/>
<dbReference type="InterPro" id="IPR019554">
    <property type="entry name" value="Soluble_ligand-bd"/>
</dbReference>
<gene>
    <name evidence="2" type="ORF">UX01_C0009G0046</name>
</gene>
<accession>A0A837IKA6</accession>
<dbReference type="Gene3D" id="1.10.150.320">
    <property type="entry name" value="Photosystem II 12 kDa extrinsic protein"/>
    <property type="match status" value="1"/>
</dbReference>
<evidence type="ECO:0000313" key="2">
    <source>
        <dbReference type="EMBL" id="KKT99616.1"/>
    </source>
</evidence>
<feature type="domain" description="Soluble ligand binding" evidence="1">
    <location>
        <begin position="54"/>
        <end position="112"/>
    </location>
</feature>
<reference evidence="2 3" key="1">
    <citation type="journal article" date="2015" name="Nature">
        <title>rRNA introns, odd ribosomes, and small enigmatic genomes across a large radiation of phyla.</title>
        <authorList>
            <person name="Brown C.T."/>
            <person name="Hug L.A."/>
            <person name="Thomas B.C."/>
            <person name="Sharon I."/>
            <person name="Castelle C.J."/>
            <person name="Singh A."/>
            <person name="Wilkins M.J."/>
            <person name="Williams K.H."/>
            <person name="Banfield J.F."/>
        </authorList>
    </citation>
    <scope>NUCLEOTIDE SEQUENCE [LARGE SCALE GENOMIC DNA]</scope>
</reference>
<sequence length="191" mass="20595">MVSRLDKMLLGLILLGVAISLVSFFRGALTDRQVRVEYLSGVGESRAASGSGVYVDIEGAVMSPGVYWLAENARIKDLLVLAGGFSAKADRDYSQKNLNLAQILKDGQKIYIPESNSTLGIPGYAEAISGLDRVNVNTASLSELDTLWGVGPAWAATIIKNRPYGSLEELVSKGGMTKAILEKNQERIELF</sequence>